<feature type="compositionally biased region" description="Basic and acidic residues" evidence="1">
    <location>
        <begin position="211"/>
        <end position="312"/>
    </location>
</feature>
<comment type="caution">
    <text evidence="3">The sequence shown here is derived from an EMBL/GenBank/DDBJ whole genome shotgun (WGS) entry which is preliminary data.</text>
</comment>
<sequence length="853" mass="97759">MASHAGMDEIKPASLKSFENPVSLAVKSLDHTSLTDVPVRSFKASELPLSSAVRSAVEGLAHTFKKKGGYDAIRKQAWENFEASGYEEKLTKSILEIAEQEVERNPSQLLSIDRKKATALIDGALDRSGIYQRAQAAIEALIDSSAIEKRIRELRHAEIGDEAANEEQIRGLKTDKEYAADTAARKAERDRVRQELREVEERKQRLEREIREKEEREAREARLKEEREEEERRESYREQRRHERELELERDRDRDRQRRQRDREKERDRDRDRGRNKDRDYSRSRDSSPDRNRDRRDRDRGRDSDSRLDGDRSTAATTYREKPEEVEKQLTSEELQRLEELAMLDLLRESKWSQTARQVSLEVDATLAPPPRKSMPASAIQPIKRASTLKTTSEKTQQQQLQAPPSNPPQKPAVSASDATAHASKLEAKLVQKTSVPIIKIVQGHQNAEIDSTSFPLDAIPEIQNVKHAKDTIEDTTNETLKASAMVDSKTASSVNQSTPKGETEGISFAVSEATTHRKRARSPSIASNHRNTSRYSGSPERKRSQRGGARSNRPADRRQRSRSRSRSALRSLDVKTSSSPTQKIPVAAEATTAVATTSVIAAPVTLAIVKTAVATVANSATTSTAAARTSEAKAKDRKSRSRSPVPLGASSLLARPPMHLDKEELEAWKRIEVKKREQEAKAYLAAQRAARAKGLPVPGIDDKHTAGDRSPDAKRKYEPEEIDRYVPKERRHIDRAVSGTGSGLDRRDRDDRRDDRRHSRRDSRGSRDANRRDYRTRDDRHANRSRSRSSMRDYRDRDRDRDRHRDRDRDRDHDRDRDRDRYSRRIRSRSRDRDRRVRDRSHSRRRRSRSRG</sequence>
<feature type="compositionally biased region" description="Basic and acidic residues" evidence="1">
    <location>
        <begin position="319"/>
        <end position="334"/>
    </location>
</feature>
<accession>A0ABP0E3T1</accession>
<protein>
    <recommendedName>
        <fullName evidence="2">BOD1/SHG1 domain-containing protein</fullName>
    </recommendedName>
</protein>
<gene>
    <name evidence="3" type="ORF">SEPCBS57363_005840</name>
</gene>
<feature type="compositionally biased region" description="Basic and acidic residues" evidence="1">
    <location>
        <begin position="701"/>
        <end position="736"/>
    </location>
</feature>
<feature type="region of interest" description="Disordered" evidence="1">
    <location>
        <begin position="211"/>
        <end position="334"/>
    </location>
</feature>
<feature type="region of interest" description="Disordered" evidence="1">
    <location>
        <begin position="619"/>
        <end position="653"/>
    </location>
</feature>
<feature type="compositionally biased region" description="Basic and acidic residues" evidence="1">
    <location>
        <begin position="745"/>
        <end position="783"/>
    </location>
</feature>
<dbReference type="InterPro" id="IPR055264">
    <property type="entry name" value="BOD1/SHG1_dom"/>
</dbReference>
<feature type="region of interest" description="Disordered" evidence="1">
    <location>
        <begin position="690"/>
        <end position="853"/>
    </location>
</feature>
<feature type="compositionally biased region" description="Low complexity" evidence="1">
    <location>
        <begin position="619"/>
        <end position="630"/>
    </location>
</feature>
<feature type="compositionally biased region" description="Polar residues" evidence="1">
    <location>
        <begin position="490"/>
        <end position="501"/>
    </location>
</feature>
<feature type="compositionally biased region" description="Basic and acidic residues" evidence="1">
    <location>
        <begin position="791"/>
        <end position="838"/>
    </location>
</feature>
<feature type="compositionally biased region" description="Polar residues" evidence="1">
    <location>
        <begin position="525"/>
        <end position="537"/>
    </location>
</feature>
<dbReference type="Proteomes" id="UP001642501">
    <property type="component" value="Unassembled WGS sequence"/>
</dbReference>
<feature type="compositionally biased region" description="Basic residues" evidence="1">
    <location>
        <begin position="839"/>
        <end position="853"/>
    </location>
</feature>
<feature type="region of interest" description="Disordered" evidence="1">
    <location>
        <begin position="484"/>
        <end position="583"/>
    </location>
</feature>
<organism evidence="3 4">
    <name type="scientific">Sporothrix epigloea</name>
    <dbReference type="NCBI Taxonomy" id="1892477"/>
    <lineage>
        <taxon>Eukaryota</taxon>
        <taxon>Fungi</taxon>
        <taxon>Dikarya</taxon>
        <taxon>Ascomycota</taxon>
        <taxon>Pezizomycotina</taxon>
        <taxon>Sordariomycetes</taxon>
        <taxon>Sordariomycetidae</taxon>
        <taxon>Ophiostomatales</taxon>
        <taxon>Ophiostomataceae</taxon>
        <taxon>Sporothrix</taxon>
    </lineage>
</organism>
<dbReference type="Pfam" id="PF05205">
    <property type="entry name" value="COMPASS-Shg1"/>
    <property type="match status" value="1"/>
</dbReference>
<feature type="compositionally biased region" description="Polar residues" evidence="1">
    <location>
        <begin position="388"/>
        <end position="404"/>
    </location>
</feature>
<evidence type="ECO:0000313" key="3">
    <source>
        <dbReference type="EMBL" id="CAK7273812.1"/>
    </source>
</evidence>
<feature type="compositionally biased region" description="Basic and acidic residues" evidence="1">
    <location>
        <begin position="167"/>
        <end position="193"/>
    </location>
</feature>
<dbReference type="PANTHER" id="PTHR28034:SF1">
    <property type="entry name" value="NUCLEOMORPHIN"/>
    <property type="match status" value="1"/>
</dbReference>
<proteinExistence type="predicted"/>
<reference evidence="3 4" key="1">
    <citation type="submission" date="2024-01" db="EMBL/GenBank/DDBJ databases">
        <authorList>
            <person name="Allen C."/>
            <person name="Tagirdzhanova G."/>
        </authorList>
    </citation>
    <scope>NUCLEOTIDE SEQUENCE [LARGE SCALE GENOMIC DNA]</scope>
    <source>
        <strain evidence="3 4">CBS 573.63</strain>
    </source>
</reference>
<feature type="domain" description="BOD1/SHG1" evidence="2">
    <location>
        <begin position="60"/>
        <end position="160"/>
    </location>
</feature>
<dbReference type="PANTHER" id="PTHR28034">
    <property type="entry name" value="SET1 COMPLEX COMPONENT SHG1"/>
    <property type="match status" value="1"/>
</dbReference>
<dbReference type="EMBL" id="CAWUOM010000145">
    <property type="protein sequence ID" value="CAK7273812.1"/>
    <property type="molecule type" value="Genomic_DNA"/>
</dbReference>
<name>A0ABP0E3T1_9PEZI</name>
<evidence type="ECO:0000313" key="4">
    <source>
        <dbReference type="Proteomes" id="UP001642501"/>
    </source>
</evidence>
<keyword evidence="4" id="KW-1185">Reference proteome</keyword>
<evidence type="ECO:0000259" key="2">
    <source>
        <dbReference type="Pfam" id="PF05205"/>
    </source>
</evidence>
<feature type="region of interest" description="Disordered" evidence="1">
    <location>
        <begin position="353"/>
        <end position="422"/>
    </location>
</feature>
<feature type="region of interest" description="Disordered" evidence="1">
    <location>
        <begin position="166"/>
        <end position="193"/>
    </location>
</feature>
<evidence type="ECO:0000256" key="1">
    <source>
        <dbReference type="SAM" id="MobiDB-lite"/>
    </source>
</evidence>